<reference evidence="5 6" key="1">
    <citation type="submission" date="2018-06" db="EMBL/GenBank/DDBJ databases">
        <authorList>
            <consortium name="Pathogen Informatics"/>
            <person name="Doyle S."/>
        </authorList>
    </citation>
    <scope>NUCLEOTIDE SEQUENCE [LARGE SCALE GENOMIC DNA]</scope>
    <source>
        <strain evidence="5 6">NCTC12151</strain>
    </source>
</reference>
<evidence type="ECO:0000259" key="4">
    <source>
        <dbReference type="PROSITE" id="PS01124"/>
    </source>
</evidence>
<dbReference type="InterPro" id="IPR018060">
    <property type="entry name" value="HTH_AraC"/>
</dbReference>
<protein>
    <submittedName>
        <fullName evidence="5">DNA-binding transcriptional regulator AraC</fullName>
    </submittedName>
</protein>
<dbReference type="KEGG" id="lri:NCTC12151_02474"/>
<dbReference type="RefSeq" id="WP_111740911.1">
    <property type="nucleotide sequence ID" value="NZ_LR698987.1"/>
</dbReference>
<dbReference type="AlphaFoldDB" id="A0A2X4XQB8"/>
<organism evidence="5 6">
    <name type="scientific">Leminorella richardii</name>
    <dbReference type="NCBI Taxonomy" id="158841"/>
    <lineage>
        <taxon>Bacteria</taxon>
        <taxon>Pseudomonadati</taxon>
        <taxon>Pseudomonadota</taxon>
        <taxon>Gammaproteobacteria</taxon>
        <taxon>Enterobacterales</taxon>
        <taxon>Budviciaceae</taxon>
        <taxon>Leminorella</taxon>
    </lineage>
</organism>
<dbReference type="PROSITE" id="PS01124">
    <property type="entry name" value="HTH_ARAC_FAMILY_2"/>
    <property type="match status" value="1"/>
</dbReference>
<dbReference type="InterPro" id="IPR009057">
    <property type="entry name" value="Homeodomain-like_sf"/>
</dbReference>
<keyword evidence="3" id="KW-0804">Transcription</keyword>
<name>A0A2X4XQB8_9GAMM</name>
<dbReference type="Gene3D" id="1.10.10.60">
    <property type="entry name" value="Homeodomain-like"/>
    <property type="match status" value="1"/>
</dbReference>
<evidence type="ECO:0000256" key="2">
    <source>
        <dbReference type="ARBA" id="ARBA00023125"/>
    </source>
</evidence>
<proteinExistence type="predicted"/>
<dbReference type="EMBL" id="LS483470">
    <property type="protein sequence ID" value="SQI42125.1"/>
    <property type="molecule type" value="Genomic_DNA"/>
</dbReference>
<dbReference type="GO" id="GO:0003700">
    <property type="term" value="F:DNA-binding transcription factor activity"/>
    <property type="evidence" value="ECO:0007669"/>
    <property type="project" value="InterPro"/>
</dbReference>
<keyword evidence="1" id="KW-0805">Transcription regulation</keyword>
<dbReference type="PANTHER" id="PTHR43280">
    <property type="entry name" value="ARAC-FAMILY TRANSCRIPTIONAL REGULATOR"/>
    <property type="match status" value="1"/>
</dbReference>
<gene>
    <name evidence="5" type="ORF">NCTC12151_02474</name>
</gene>
<evidence type="ECO:0000256" key="1">
    <source>
        <dbReference type="ARBA" id="ARBA00023015"/>
    </source>
</evidence>
<dbReference type="SUPFAM" id="SSF46689">
    <property type="entry name" value="Homeodomain-like"/>
    <property type="match status" value="1"/>
</dbReference>
<accession>A0A2X4XQB8</accession>
<dbReference type="OrthoDB" id="9803764at2"/>
<keyword evidence="2 5" id="KW-0238">DNA-binding</keyword>
<evidence type="ECO:0000313" key="5">
    <source>
        <dbReference type="EMBL" id="SQI42125.1"/>
    </source>
</evidence>
<evidence type="ECO:0000256" key="3">
    <source>
        <dbReference type="ARBA" id="ARBA00023163"/>
    </source>
</evidence>
<dbReference type="Pfam" id="PF12833">
    <property type="entry name" value="HTH_18"/>
    <property type="match status" value="1"/>
</dbReference>
<sequence>MNNQRGSPMRPLTTGKIYASDDHFLLVNPPFNIQKHRHQFLHLFISLSDAPLSFHIAQQEVTGLGIMLQSNTEHAIDLNASPPCAFLLVDHTSRLGLTLKAHSLKASENPYAVLPTKTADALRLLFCSILETAVDAESYHSQWQQLYHIMGIASGKNSHRVPDRRISKALDILNAEGVFHLTSAQVADRVYLSPSRFSHLFKQHTGSTLKSYLLFKQLLSALSAITQGQSVTVAAVNAGFDSPSHLSNSCKRLTGLQPSLLHKVSGFLQVSRYH</sequence>
<keyword evidence="6" id="KW-1185">Reference proteome</keyword>
<feature type="domain" description="HTH araC/xylS-type" evidence="4">
    <location>
        <begin position="167"/>
        <end position="264"/>
    </location>
</feature>
<dbReference type="SMART" id="SM00342">
    <property type="entry name" value="HTH_ARAC"/>
    <property type="match status" value="1"/>
</dbReference>
<evidence type="ECO:0000313" key="6">
    <source>
        <dbReference type="Proteomes" id="UP000249005"/>
    </source>
</evidence>
<dbReference type="PANTHER" id="PTHR43280:SF2">
    <property type="entry name" value="HTH-TYPE TRANSCRIPTIONAL REGULATOR EXSA"/>
    <property type="match status" value="1"/>
</dbReference>
<dbReference type="GO" id="GO:0043565">
    <property type="term" value="F:sequence-specific DNA binding"/>
    <property type="evidence" value="ECO:0007669"/>
    <property type="project" value="InterPro"/>
</dbReference>
<dbReference type="Proteomes" id="UP000249005">
    <property type="component" value="Chromosome 1"/>
</dbReference>